<dbReference type="Proteomes" id="UP000038045">
    <property type="component" value="Unplaced"/>
</dbReference>
<name>A0A0N4Z796_PARTI</name>
<dbReference type="Gene3D" id="2.40.320.10">
    <property type="entry name" value="Hypothetical Protein Pfu-838710-001"/>
    <property type="match status" value="1"/>
</dbReference>
<dbReference type="Gene3D" id="3.40.50.300">
    <property type="entry name" value="P-loop containing nucleotide triphosphate hydrolases"/>
    <property type="match status" value="1"/>
</dbReference>
<reference evidence="3" key="1">
    <citation type="submission" date="2017-02" db="UniProtKB">
        <authorList>
            <consortium name="WormBaseParasite"/>
        </authorList>
    </citation>
    <scope>IDENTIFICATION</scope>
</reference>
<dbReference type="InterPro" id="IPR038727">
    <property type="entry name" value="NadR/Ttd14_AAA_dom"/>
</dbReference>
<evidence type="ECO:0000313" key="2">
    <source>
        <dbReference type="Proteomes" id="UP000038045"/>
    </source>
</evidence>
<dbReference type="InterPro" id="IPR027417">
    <property type="entry name" value="P-loop_NTPase"/>
</dbReference>
<evidence type="ECO:0000259" key="1">
    <source>
        <dbReference type="Pfam" id="PF13521"/>
    </source>
</evidence>
<dbReference type="GO" id="GO:0035091">
    <property type="term" value="F:phosphatidylinositol binding"/>
    <property type="evidence" value="ECO:0007669"/>
    <property type="project" value="TreeGrafter"/>
</dbReference>
<proteinExistence type="predicted"/>
<protein>
    <submittedName>
        <fullName evidence="3">AAA_28 domain-containing protein</fullName>
    </submittedName>
</protein>
<organism evidence="2 3">
    <name type="scientific">Parastrongyloides trichosuri</name>
    <name type="common">Possum-specific nematode worm</name>
    <dbReference type="NCBI Taxonomy" id="131310"/>
    <lineage>
        <taxon>Eukaryota</taxon>
        <taxon>Metazoa</taxon>
        <taxon>Ecdysozoa</taxon>
        <taxon>Nematoda</taxon>
        <taxon>Chromadorea</taxon>
        <taxon>Rhabditida</taxon>
        <taxon>Tylenchina</taxon>
        <taxon>Panagrolaimomorpha</taxon>
        <taxon>Strongyloidoidea</taxon>
        <taxon>Strongyloididae</taxon>
        <taxon>Parastrongyloides</taxon>
    </lineage>
</organism>
<sequence length="393" mass="46236">MDKIEKPKRRIYKLVLTGGPCGGKTTGQNRLISFFEGMGWKVYGVPETATVLISGGVKFCEFTEEQIYSFQKDLLLTMLRIEQTFFNLAELEKKRNVLIICDRGTMDPSTYISKEGWNKITSELKLSQFELRDNRYNQVIHMVSAADGAEKFYTLSNNAARSENIAEAIELDRKTREAWIGHPYVDVVDNQDCKSFEDKISKLIQRVCEKIGISNNEGLSNNSKKRKWLVKSFDESNFPHYEEFIVKHDYLLSEKEDLQVRLRERRQGLYSTYTITTRMKTEESPIETRMQINYREYLRYMQMKDHNRYTLHKKRRCFQHGTQFYHLDIFIKPLPKCFDNQQLMILETYSTKPVGDPLPELPSFLIVVKEITNDKTFSMYNLADKKVDYIRIN</sequence>
<dbReference type="AlphaFoldDB" id="A0A0N4Z796"/>
<dbReference type="InterPro" id="IPR053227">
    <property type="entry name" value="TRPL-trafficking_regulator"/>
</dbReference>
<dbReference type="GO" id="GO:0070300">
    <property type="term" value="F:phosphatidic acid binding"/>
    <property type="evidence" value="ECO:0007669"/>
    <property type="project" value="TreeGrafter"/>
</dbReference>
<dbReference type="InterPro" id="IPR033469">
    <property type="entry name" value="CYTH-like_dom_sf"/>
</dbReference>
<dbReference type="SUPFAM" id="SSF55154">
    <property type="entry name" value="CYTH-like phosphatases"/>
    <property type="match status" value="1"/>
</dbReference>
<dbReference type="PANTHER" id="PTHR34932:SF1">
    <property type="entry name" value="TRPL TRANSLOCATION DEFECT PROTEIN 14"/>
    <property type="match status" value="1"/>
</dbReference>
<dbReference type="GO" id="GO:0005525">
    <property type="term" value="F:GTP binding"/>
    <property type="evidence" value="ECO:0007669"/>
    <property type="project" value="TreeGrafter"/>
</dbReference>
<accession>A0A0N4Z796</accession>
<keyword evidence="2" id="KW-1185">Reference proteome</keyword>
<feature type="domain" description="NadR/Ttd14 AAA" evidence="1">
    <location>
        <begin position="13"/>
        <end position="187"/>
    </location>
</feature>
<dbReference type="GO" id="GO:0045494">
    <property type="term" value="P:photoreceptor cell maintenance"/>
    <property type="evidence" value="ECO:0007669"/>
    <property type="project" value="TreeGrafter"/>
</dbReference>
<evidence type="ECO:0000313" key="3">
    <source>
        <dbReference type="WBParaSite" id="PTRK_0000304800.1"/>
    </source>
</evidence>
<dbReference type="WBParaSite" id="PTRK_0000304800.1">
    <property type="protein sequence ID" value="PTRK_0000304800.1"/>
    <property type="gene ID" value="PTRK_0000304800"/>
</dbReference>
<dbReference type="Pfam" id="PF13521">
    <property type="entry name" value="AAA_28"/>
    <property type="match status" value="1"/>
</dbReference>
<dbReference type="PANTHER" id="PTHR34932">
    <property type="entry name" value="TRPL TRANSLOCATION DEFECT PROTEIN 14"/>
    <property type="match status" value="1"/>
</dbReference>
<dbReference type="FunFam" id="3.40.50.300:FF:001321">
    <property type="entry name" value="Uncharacterized protein, isoform B"/>
    <property type="match status" value="1"/>
</dbReference>